<keyword evidence="3" id="KW-0547">Nucleotide-binding</keyword>
<protein>
    <submittedName>
        <fullName evidence="7">AMP-binding protein</fullName>
    </submittedName>
</protein>
<dbReference type="Proteomes" id="UP001597181">
    <property type="component" value="Unassembled WGS sequence"/>
</dbReference>
<dbReference type="Gene3D" id="3.30.300.30">
    <property type="match status" value="1"/>
</dbReference>
<organism evidence="7 8">
    <name type="scientific">Leucobacter albus</name>
    <dbReference type="NCBI Taxonomy" id="272210"/>
    <lineage>
        <taxon>Bacteria</taxon>
        <taxon>Bacillati</taxon>
        <taxon>Actinomycetota</taxon>
        <taxon>Actinomycetes</taxon>
        <taxon>Micrococcales</taxon>
        <taxon>Microbacteriaceae</taxon>
        <taxon>Leucobacter</taxon>
    </lineage>
</organism>
<dbReference type="PANTHER" id="PTHR43605">
    <property type="entry name" value="ACYL-COENZYME A SYNTHETASE"/>
    <property type="match status" value="1"/>
</dbReference>
<sequence>MGTDSFFAARDQLLALQGDPGRARAEFRWPDVGDEFNWAHDVFDRMAADNDTTALWIAEEDGTEVKRSFRELKQRSDQVANWLKRLGAKRGDIAMLMLGNHVELWEIMLAAMKLGVVILPTSVVLGTQELVDRVERGNVSWVFAGPEDAVKFAGVPGNFRGIGVRIETGTMDQRAALYDWAVFEESRSASLAPIVKQTKSVDPALLYFTSGTTKLPKIAVHSHTSYPLGHFTTMAWLGVRPGDIHSVISAPGWAKHAWSSFFGPWNAGATVYVANYAKFKAERIIAELDRVGVTSFCAPPTVWRMLIQSDLGSKPSALREVVSAGEPLNPEVISRIEESWGLVLRDGYGQTETTATIGNMPGEDIVPGAMGRPLPGVDIVLIDPVTGEEGDEGEVCLRLGPEDDGTGAARPVNLMNGYFGNDEATAEALADGFYHTCDVAQRDENGSLTFVGRTDDIFKSSDFKVSPFEVESAMLEHDLVAEAAVVGAPDDTRLNVTKAYVALAADAPATEQTAHEILAHARRALPAYMRVRRVEFFALPKTTSGKIRRVELRQREEAAHAAGERIASEWREEDFPDLKA</sequence>
<evidence type="ECO:0000313" key="7">
    <source>
        <dbReference type="EMBL" id="MFD1201145.1"/>
    </source>
</evidence>
<comment type="similarity">
    <text evidence="1">Belongs to the ATP-dependent AMP-binding enzyme family.</text>
</comment>
<evidence type="ECO:0000256" key="4">
    <source>
        <dbReference type="ARBA" id="ARBA00022840"/>
    </source>
</evidence>
<proteinExistence type="inferred from homology"/>
<dbReference type="InterPro" id="IPR025110">
    <property type="entry name" value="AMP-bd_C"/>
</dbReference>
<keyword evidence="8" id="KW-1185">Reference proteome</keyword>
<comment type="caution">
    <text evidence="7">The sequence shown here is derived from an EMBL/GenBank/DDBJ whole genome shotgun (WGS) entry which is preliminary data.</text>
</comment>
<reference evidence="8" key="1">
    <citation type="journal article" date="2019" name="Int. J. Syst. Evol. Microbiol.">
        <title>The Global Catalogue of Microorganisms (GCM) 10K type strain sequencing project: providing services to taxonomists for standard genome sequencing and annotation.</title>
        <authorList>
            <consortium name="The Broad Institute Genomics Platform"/>
            <consortium name="The Broad Institute Genome Sequencing Center for Infectious Disease"/>
            <person name="Wu L."/>
            <person name="Ma J."/>
        </authorList>
    </citation>
    <scope>NUCLEOTIDE SEQUENCE [LARGE SCALE GENOMIC DNA]</scope>
    <source>
        <strain evidence="8">CCUG 50213</strain>
    </source>
</reference>
<dbReference type="PANTHER" id="PTHR43605:SF10">
    <property type="entry name" value="ACYL-COA SYNTHETASE MEDIUM CHAIN FAMILY MEMBER 3"/>
    <property type="match status" value="1"/>
</dbReference>
<keyword evidence="4" id="KW-0067">ATP-binding</keyword>
<feature type="domain" description="AMP-dependent synthetase/ligase" evidence="5">
    <location>
        <begin position="47"/>
        <end position="398"/>
    </location>
</feature>
<evidence type="ECO:0000259" key="6">
    <source>
        <dbReference type="Pfam" id="PF13193"/>
    </source>
</evidence>
<feature type="domain" description="AMP-binding enzyme C-terminal" evidence="6">
    <location>
        <begin position="469"/>
        <end position="546"/>
    </location>
</feature>
<evidence type="ECO:0000313" key="8">
    <source>
        <dbReference type="Proteomes" id="UP001597181"/>
    </source>
</evidence>
<gene>
    <name evidence="7" type="ORF">ACFQ3U_04475</name>
</gene>
<dbReference type="SUPFAM" id="SSF56801">
    <property type="entry name" value="Acetyl-CoA synthetase-like"/>
    <property type="match status" value="1"/>
</dbReference>
<dbReference type="InterPro" id="IPR045851">
    <property type="entry name" value="AMP-bd_C_sf"/>
</dbReference>
<evidence type="ECO:0000256" key="3">
    <source>
        <dbReference type="ARBA" id="ARBA00022741"/>
    </source>
</evidence>
<name>A0ABW3TKD2_9MICO</name>
<accession>A0ABW3TKD2</accession>
<dbReference type="RefSeq" id="WP_343957084.1">
    <property type="nucleotide sequence ID" value="NZ_BAAAKZ010000001.1"/>
</dbReference>
<evidence type="ECO:0000256" key="2">
    <source>
        <dbReference type="ARBA" id="ARBA00022598"/>
    </source>
</evidence>
<evidence type="ECO:0000259" key="5">
    <source>
        <dbReference type="Pfam" id="PF00501"/>
    </source>
</evidence>
<dbReference type="Gene3D" id="3.40.50.12780">
    <property type="entry name" value="N-terminal domain of ligase-like"/>
    <property type="match status" value="1"/>
</dbReference>
<dbReference type="InterPro" id="IPR000873">
    <property type="entry name" value="AMP-dep_synth/lig_dom"/>
</dbReference>
<dbReference type="Pfam" id="PF00501">
    <property type="entry name" value="AMP-binding"/>
    <property type="match status" value="1"/>
</dbReference>
<dbReference type="InterPro" id="IPR042099">
    <property type="entry name" value="ANL_N_sf"/>
</dbReference>
<dbReference type="EMBL" id="JBHTLY010000002">
    <property type="protein sequence ID" value="MFD1201145.1"/>
    <property type="molecule type" value="Genomic_DNA"/>
</dbReference>
<keyword evidence="2" id="KW-0436">Ligase</keyword>
<dbReference type="InterPro" id="IPR051087">
    <property type="entry name" value="Mitochondrial_ACSM"/>
</dbReference>
<dbReference type="Pfam" id="PF13193">
    <property type="entry name" value="AMP-binding_C"/>
    <property type="match status" value="1"/>
</dbReference>
<evidence type="ECO:0000256" key="1">
    <source>
        <dbReference type="ARBA" id="ARBA00006432"/>
    </source>
</evidence>